<organism evidence="8 9">
    <name type="scientific">Ridgeia piscesae</name>
    <name type="common">Tubeworm</name>
    <dbReference type="NCBI Taxonomy" id="27915"/>
    <lineage>
        <taxon>Eukaryota</taxon>
        <taxon>Metazoa</taxon>
        <taxon>Spiralia</taxon>
        <taxon>Lophotrochozoa</taxon>
        <taxon>Annelida</taxon>
        <taxon>Polychaeta</taxon>
        <taxon>Sedentaria</taxon>
        <taxon>Canalipalpata</taxon>
        <taxon>Sabellida</taxon>
        <taxon>Siboglinidae</taxon>
        <taxon>Ridgeia</taxon>
    </lineage>
</organism>
<feature type="coiled-coil region" evidence="6">
    <location>
        <begin position="2089"/>
        <end position="2125"/>
    </location>
</feature>
<keyword evidence="9" id="KW-1185">Reference proteome</keyword>
<dbReference type="GO" id="GO:0005640">
    <property type="term" value="C:nuclear outer membrane"/>
    <property type="evidence" value="ECO:0007669"/>
    <property type="project" value="TreeGrafter"/>
</dbReference>
<dbReference type="EMBL" id="JAODUO010000470">
    <property type="protein sequence ID" value="KAK2179833.1"/>
    <property type="molecule type" value="Genomic_DNA"/>
</dbReference>
<dbReference type="InterPro" id="IPR018159">
    <property type="entry name" value="Spectrin/alpha-actinin"/>
</dbReference>
<feature type="domain" description="Nesprin-1 spectrin repeats region" evidence="7">
    <location>
        <begin position="2"/>
        <end position="120"/>
    </location>
</feature>
<feature type="coiled-coil region" evidence="6">
    <location>
        <begin position="2463"/>
        <end position="2497"/>
    </location>
</feature>
<dbReference type="Gene3D" id="1.20.58.60">
    <property type="match status" value="16"/>
</dbReference>
<dbReference type="GO" id="GO:0034993">
    <property type="term" value="C:meiotic nuclear membrane microtubule tethering complex"/>
    <property type="evidence" value="ECO:0007669"/>
    <property type="project" value="TreeGrafter"/>
</dbReference>
<dbReference type="PANTHER" id="PTHR47535">
    <property type="entry name" value="MUSCLE-SPECIFIC PROTEIN 300 KDA, ISOFORM G"/>
    <property type="match status" value="1"/>
</dbReference>
<sequence>MEVNRSLDEITERWKKLTVEVTSVQTMLEEVVTYWRRYTACVDILTVWLADAEKMLDTPPQERGDFFNDLDNYEEKHKVLVESSNFLVEVVTETVAMEIKEQVLMLTQRWGEVSKVARQFVQEVTVEKCRQGYDARVTGVTQWLDMAEGSLHTPIMCTYTELRDRLQVLEKLLEELDRVQEDFKEASELARNLVKDSSQDRVKVMLNELKQIKERLMLVHKLLPETLKPMRSVLPQVESLENGVSDLMEWIREGNTLLASHKIDGNINHIEDRLENHQTYFKKITYYKSMLESKNKVYQKIAKCKSQCVQTQQLHATMAQLNKQFQMCNTNSKEWEARLEKGLRMWRHLQSKAQPIEEWVTAAEAVMTQDGENTDDLLTNHKEFVSAGNELAESLDDSDRDELLLNVATLQKRWKELVEQAPVRQCVLEFRGPEQEFLHNLGVIFDDSGLRLVCQTCLEQMKAAGDSLLHLHSDNHSLEEQYLLHLQQWRQLEQEVEQLRVQLEELPERWRQYNSQLDTFTTWMDSVDDSVKELERDTMSSQEYKDTIDKFQAIVKNIDEHRDAAKWLVTTLDELVERTAGCDPETEQGRLDSVVTRYKSLMPVIEITTSKSSLILRCIDYKDTVQEKTAWLAEAQDSGVLARLEQEKADLQHALAEGHDLLQQSNAPEFLEQTVHDLEERLKVTERLTVEKQKMLIEALEKWEEYETVRAQVSDSIGRVDTESAHLTPGGHDVVRKDLETKQELIAELKQLLPALERLQSLTGSVCQLASEPRQQSLNHDLTTLQSHVTELESRLTDQVSNLEETDQKWQEYTEKLGDFSGALSDKLTMLDGLREGGQTPEEQFRLAKLYDSSTALEELETLNQELTEGVSAQDSTALQCEVAGLRTQWNSLCDRAKCESQALSTDVTHWNLYQHQLQQLSPWLQNAKVRLAEEVIPCCSLEEAQLQLRKHEEFVREKAENQALYDGVHSEACHLVDKPDITDEVKRTDKLWAEIDQTTEERGRLLGEIAETWAQYSDDSAKTYELIKRLEAKVQQQPNIHAIEALQQELTKNQPIVQKFSTRVDQLQPYLGPVELTSVAREHAGVISSWDTITTTAKQQSQQLAAALQQRTAFWEDWTHFAINAECKTMEPDFSTISQQVSELCRLCDIEKQRHLLEQQFNKVSSRYDSLQGIVGKRTHVCQQWTECASVKKSGQSEIKRLQQMLKSEDLSEAEITETNERMSEIEGVLSKWDSNRKNLDELMVSSQMIIKDRATMKVLSFDAEIQTLWSEFARTSSQVELKQTKLAEVSKLAAEFDQLHRDLKDSLTAIVADVDALHISESSLDGIREWGCQIEALDERRQLEVPKYGRMRELGRQLMAADSARRTDTEAAVTNMSKQWEVTEHLLSQRIDTVAAITSIWKDLDDTTSDVTRTLGHVQEVISSADHIFENREEVKVTLTKCKAAEIELQSKQQLYDDLSDRSSLLLQESASVPDFNATAITDQVHSLQQSWLDSAKSELAHAEEVFDTICQKVSALQQLHKNASIPALSEIQSRLNFRFAQATELADLLQGRLEEFKVERDAIESDIDDAVSWVARVRERLVTLDDMSGQDDAIVSRLQVTQSLKDELQDCENKVAEIESKLQTVTEKYASSETAALAKDLTVLRKKLHAAEQKSAEVEESLQVALEQHVGVVKQEQQQWLSAASEKVTWCADVSGDKYSIEAKMATITDLLSSVEQGQEITDRIVEKANLLKVALPEHKQAQLNVIKQSGQTEWQTFVAQLTDTKSKLEACVLQWQDYDTVYETISYWVKDTEVKDELKKIRVHATDHESYTALLREFFDWHQRAAQKLDATSDCHGEKEELEARLDTVQELCSLRDSWETYTDGLEDAQRKLENALGQWSAYNDSSKKLVNWVKDMEGQLIGDLDLKNSLDEKKALLQKCRTVHREIMSHQSLVDEVSEKAGVLGSLAEHIKECELRSHNHQHYSDTYRQCSEWLHTLQERLQMCTEPAADKLSIQNQLERLRTLLPTMEEGESRIEVVRNWANKTMPQTAPPGRKLVERECDSLRHDWDKFITQMTSTKTCLEESLLSWQLFDKSFDALSKWLKETESQLTDYQMKSSLAEKKVQVEKFKSLAQQARKKQSDFDALNIRCDTLDRRASLSTPNPRCRALRSVMNYRDLIGQWEGHVTEHEQYEANYNECSHWLNELQRRLNRCSDASVEQGEALYSSTAAEGREIVRQQLRSLREKWEVFTDQLSDTQRNVEVGLLQLSSFEDSVEQFHKWLASTEVKVRSDADPKATLQEKKMQLQSHKVQHQDILSHQHVLDSLSDRAPSLGQTPKTTRQLKDLREHYSAICHQSQELLASFERQVSEHQKYQDAMQECRETEIVTRASEVAPVIDNVKSLCDKTLPGTLASGKEVLKRQVNNLETDWKSLVGSADDITDSLQRALELWKQFDSTHNALAEWMVAMERQLKELSLVSTLEEKEEQVTKLKDLKTEVKTKEREFDKLTDVTQTLLQMCADSRVNICVSQITNRYTALQMTSKYRSKYKEFTQWLTEAKEQEDAITAMSNDPDKLQHARELLEALLVSKDTGLQKLTAAIEEGEKLYPDTAPPGRDKIRQQLRTAKDVWDSLQGDAAEISRRLDAQLDQWSAYSDSHAQLEKWLLEVDTWLDTDAGLKDTLPEKKAQLQNCKSKEHYQSLIDRAKYKDGHQVAVEWLRLMHDRLHVCSQATGDKHSVANRVERVKDLVKLKTEGATKVQTCESHAEATLANTRLIGRQTIQRELDELRQDWTQYETELTEAEANLQTVLSMWVNYETTFDLLAQRLKDMEGSVKEFGLVASLEERHRQWKTYKFPTGQLCIHYVQALLDTVQSYQRDVDEVSDQAQALTKVSSEARVTTYVSQLTDRFDTLTNSVKEIVKKCKQNVFDHEEFNERCDSATKWLDKARQKYDTYTTLKGGRDDIEAKRAVIQTLVDDKETGSSLVVMATEAGEKLYPNTSADGREMIRQQLRHLKEAWDVLYEDVMSSQRQLDVSELQWTSFKDSADQLESWLTGMEGQLSGYASLHATLDEKKSQLRGCKSLCQDILSYQRVIDGVLDKAQPLAKTDPAIASSIGQINARYTQLCTMARERVVQYESYVNSHQAYQDALQEFTDWLGMIKERLAMCSDVTGDRHAVQNRLDRLEGVVTGGGGDRGVVVTGDGDGVVVTGDGDKGVVVTGDGDKGVVVTGDGDRDLVRTQTEGEPRMRAVLTLSEDLLTSTSIQGQEMVRRDVDTVQSDWNDLTASATQTKAELQKCLQQWKEFDDVYDHCATWLKQAEAQMRTSELFDTLADKQQQLQKLRGLNDDLTYAQADLDDMSDKAQALARTSGDTRVVSRASQLMSRYQTRSLSIKELLGCRDDGFQRVQQVVDAGHSVLPNTSSAGKDTVNAELQQLRQTWDAIVAQMTSAKTALEASVSQWQLYDNTGGGTDELVVSDGSCRQGRG</sequence>
<dbReference type="InterPro" id="IPR002017">
    <property type="entry name" value="Spectrin_repeat"/>
</dbReference>
<protein>
    <recommendedName>
        <fullName evidence="7">Nesprin-1 spectrin repeats region domain-containing protein</fullName>
    </recommendedName>
</protein>
<comment type="caution">
    <text evidence="8">The sequence shown here is derived from an EMBL/GenBank/DDBJ whole genome shotgun (WGS) entry which is preliminary data.</text>
</comment>
<dbReference type="Pfam" id="PF00435">
    <property type="entry name" value="Spectrin"/>
    <property type="match status" value="5"/>
</dbReference>
<reference evidence="8" key="1">
    <citation type="journal article" date="2023" name="Mol. Biol. Evol.">
        <title>Third-Generation Sequencing Reveals the Adaptive Role of the Epigenome in Three Deep-Sea Polychaetes.</title>
        <authorList>
            <person name="Perez M."/>
            <person name="Aroh O."/>
            <person name="Sun Y."/>
            <person name="Lan Y."/>
            <person name="Juniper S.K."/>
            <person name="Young C.R."/>
            <person name="Angers B."/>
            <person name="Qian P.Y."/>
        </authorList>
    </citation>
    <scope>NUCLEOTIDE SEQUENCE</scope>
    <source>
        <strain evidence="8">R07B-5</strain>
    </source>
</reference>
<dbReference type="SUPFAM" id="SSF46966">
    <property type="entry name" value="Spectrin repeat"/>
    <property type="match status" value="22"/>
</dbReference>
<keyword evidence="6" id="KW-0175">Coiled coil</keyword>
<dbReference type="GO" id="GO:0007097">
    <property type="term" value="P:nuclear migration"/>
    <property type="evidence" value="ECO:0007669"/>
    <property type="project" value="TreeGrafter"/>
</dbReference>
<evidence type="ECO:0000256" key="1">
    <source>
        <dbReference type="ARBA" id="ARBA00004370"/>
    </source>
</evidence>
<feature type="coiled-coil region" evidence="6">
    <location>
        <begin position="1604"/>
        <end position="1671"/>
    </location>
</feature>
<evidence type="ECO:0000256" key="5">
    <source>
        <dbReference type="ARBA" id="ARBA00023136"/>
    </source>
</evidence>
<dbReference type="Pfam" id="PF25034">
    <property type="entry name" value="Spectrin_SYNE1"/>
    <property type="match status" value="1"/>
</dbReference>
<gene>
    <name evidence="8" type="ORF">NP493_470g03052</name>
</gene>
<dbReference type="CDD" id="cd00176">
    <property type="entry name" value="SPEC"/>
    <property type="match status" value="5"/>
</dbReference>
<evidence type="ECO:0000259" key="7">
    <source>
        <dbReference type="Pfam" id="PF25034"/>
    </source>
</evidence>
<keyword evidence="4" id="KW-1133">Transmembrane helix</keyword>
<dbReference type="InterPro" id="IPR052403">
    <property type="entry name" value="LINC-complex_assoc"/>
</dbReference>
<keyword evidence="2" id="KW-0812">Transmembrane</keyword>
<dbReference type="GO" id="GO:0051015">
    <property type="term" value="F:actin filament binding"/>
    <property type="evidence" value="ECO:0007669"/>
    <property type="project" value="TreeGrafter"/>
</dbReference>
<evidence type="ECO:0000256" key="3">
    <source>
        <dbReference type="ARBA" id="ARBA00022737"/>
    </source>
</evidence>
<keyword evidence="3" id="KW-0677">Repeat</keyword>
<dbReference type="PANTHER" id="PTHR47535:SF1">
    <property type="entry name" value="NESPRIN-1"/>
    <property type="match status" value="1"/>
</dbReference>
<evidence type="ECO:0000256" key="4">
    <source>
        <dbReference type="ARBA" id="ARBA00022989"/>
    </source>
</evidence>
<dbReference type="SMART" id="SM00150">
    <property type="entry name" value="SPEC"/>
    <property type="match status" value="16"/>
</dbReference>
<feature type="coiled-coil region" evidence="6">
    <location>
        <begin position="2763"/>
        <end position="2790"/>
    </location>
</feature>
<dbReference type="GO" id="GO:0005737">
    <property type="term" value="C:cytoplasm"/>
    <property type="evidence" value="ECO:0007669"/>
    <property type="project" value="TreeGrafter"/>
</dbReference>
<proteinExistence type="predicted"/>
<dbReference type="InterPro" id="IPR057057">
    <property type="entry name" value="Spectrin_SYNE1"/>
</dbReference>
<dbReference type="Proteomes" id="UP001209878">
    <property type="component" value="Unassembled WGS sequence"/>
</dbReference>
<keyword evidence="5" id="KW-0472">Membrane</keyword>
<feature type="coiled-coil region" evidence="6">
    <location>
        <begin position="159"/>
        <end position="215"/>
    </location>
</feature>
<evidence type="ECO:0000313" key="9">
    <source>
        <dbReference type="Proteomes" id="UP001209878"/>
    </source>
</evidence>
<evidence type="ECO:0000256" key="2">
    <source>
        <dbReference type="ARBA" id="ARBA00022692"/>
    </source>
</evidence>
<evidence type="ECO:0000256" key="6">
    <source>
        <dbReference type="SAM" id="Coils"/>
    </source>
</evidence>
<evidence type="ECO:0000313" key="8">
    <source>
        <dbReference type="EMBL" id="KAK2179833.1"/>
    </source>
</evidence>
<feature type="coiled-coil region" evidence="6">
    <location>
        <begin position="2850"/>
        <end position="2877"/>
    </location>
</feature>
<name>A0AAD9KZV8_RIDPI</name>
<comment type="subcellular location">
    <subcellularLocation>
        <location evidence="1">Membrane</location>
    </subcellularLocation>
</comment>
<accession>A0AAD9KZV8</accession>